<dbReference type="InterPro" id="IPR028098">
    <property type="entry name" value="Glyco_trans_4-like_N"/>
</dbReference>
<dbReference type="KEGG" id="smur:BWP33_01845"/>
<evidence type="ECO:0000259" key="2">
    <source>
        <dbReference type="Pfam" id="PF13439"/>
    </source>
</evidence>
<accession>V9HDS7</accession>
<dbReference type="Proteomes" id="UP000017813">
    <property type="component" value="Unassembled WGS sequence"/>
</dbReference>
<evidence type="ECO:0000259" key="1">
    <source>
        <dbReference type="Pfam" id="PF00534"/>
    </source>
</evidence>
<evidence type="ECO:0008006" key="5">
    <source>
        <dbReference type="Google" id="ProtNLM"/>
    </source>
</evidence>
<reference evidence="3 4" key="2">
    <citation type="submission" date="2011-10" db="EMBL/GenBank/DDBJ databases">
        <title>The Genome Sequence of Simonsiella muelleri ATCC 29453.</title>
        <authorList>
            <consortium name="The Broad Institute Genome Sequencing Platform"/>
            <consortium name="The Broad Institute Genome Sequencing Center for Infectious Disease"/>
            <person name="Earl A."/>
            <person name="Ward D."/>
            <person name="Feldgarden M."/>
            <person name="Gevers D."/>
            <person name="Izard J."/>
            <person name="Baranova O.V."/>
            <person name="Blanton J.M."/>
            <person name="Tanner A.C."/>
            <person name="Dewhirst F."/>
            <person name="Young S.K."/>
            <person name="Zeng Q."/>
            <person name="Gargeya S."/>
            <person name="Fitzgerald M."/>
            <person name="Haas B."/>
            <person name="Abouelleil A."/>
            <person name="Alvarado L."/>
            <person name="Arachchi H.M."/>
            <person name="Berlin A."/>
            <person name="Brown A."/>
            <person name="Chapman S.B."/>
            <person name="Chen Z."/>
            <person name="Dunbar C."/>
            <person name="Freedman E."/>
            <person name="Gearin G."/>
            <person name="Goldberg J."/>
            <person name="Griggs A."/>
            <person name="Gujja S."/>
            <person name="Heiman D."/>
            <person name="Howarth C."/>
            <person name="Larson L."/>
            <person name="Lui A."/>
            <person name="MacDonald P.J.P."/>
            <person name="Montmayeur A."/>
            <person name="Murphy C."/>
            <person name="Neiman D."/>
            <person name="Pearson M."/>
            <person name="Priest M."/>
            <person name="Roberts A."/>
            <person name="Saif S."/>
            <person name="Shea T."/>
            <person name="Shenoy N."/>
            <person name="Sisk P."/>
            <person name="Stolte C."/>
            <person name="Sykes S."/>
            <person name="Wortman J."/>
            <person name="Nusbaum C."/>
            <person name="Birren B."/>
        </authorList>
    </citation>
    <scope>NUCLEOTIDE SEQUENCE [LARGE SCALE GENOMIC DNA]</scope>
    <source>
        <strain evidence="3 4">ATCC 29453</strain>
    </source>
</reference>
<evidence type="ECO:0000313" key="4">
    <source>
        <dbReference type="Proteomes" id="UP000017813"/>
    </source>
</evidence>
<evidence type="ECO:0000313" key="3">
    <source>
        <dbReference type="EMBL" id="EFG31750.1"/>
    </source>
</evidence>
<dbReference type="Gene3D" id="3.40.50.2000">
    <property type="entry name" value="Glycogen Phosphorylase B"/>
    <property type="match status" value="2"/>
</dbReference>
<proteinExistence type="predicted"/>
<dbReference type="InterPro" id="IPR001296">
    <property type="entry name" value="Glyco_trans_1"/>
</dbReference>
<sequence length="368" mass="41628">MKILYVITGLGLGGAERVTINLADEMQKNGHEVKIAYLAGNIQVTPKSEKIELIYLGLESIYSFPMSCYKYCKLISHYQPDIIHAHMVHANIFTRLNRLWCKTLNTNKLISTAHNSDEGGKLRMMAYRLTHSLANVTTNVSQEASQAFIDKRAVKNQEIITVYNGINTNIYAPAIIDKKFYKTEFDVNHETIFLSVGRLHEQKDYPNLIKAIYILEQQGFFNKFPAKFLIAGDGDLLDKLKGLISYYKLNHLLILLGVRTDISRLMNMADFFVLSSKYEGFGLVVAEAMACNTFVIATDCGGVSEVMGNTGILVPKQNTELLANAIKKALQLPEQIIDENNLKARQRVEKLFSLETSVKRWLEIYESK</sequence>
<feature type="domain" description="Glycosyl transferase family 1" evidence="1">
    <location>
        <begin position="188"/>
        <end position="334"/>
    </location>
</feature>
<comment type="caution">
    <text evidence="3">The sequence shown here is derived from an EMBL/GenBank/DDBJ whole genome shotgun (WGS) entry which is preliminary data.</text>
</comment>
<dbReference type="GO" id="GO:0016757">
    <property type="term" value="F:glycosyltransferase activity"/>
    <property type="evidence" value="ECO:0007669"/>
    <property type="project" value="InterPro"/>
</dbReference>
<dbReference type="HOGENOM" id="CLU_009583_0_3_4"/>
<keyword evidence="4" id="KW-1185">Reference proteome</keyword>
<gene>
    <name evidence="3" type="ORF">HMPREF9021_00147</name>
</gene>
<dbReference type="STRING" id="641147.HMPREF9021_00147"/>
<protein>
    <recommendedName>
        <fullName evidence="5">Glycosyltransferase</fullName>
    </recommendedName>
</protein>
<dbReference type="AlphaFoldDB" id="V9HDS7"/>
<reference evidence="3 4" key="1">
    <citation type="submission" date="2010-03" db="EMBL/GenBank/DDBJ databases">
        <authorList>
            <consortium name="The Broad Institute Genome Sequencing Platform"/>
            <person name="Ward D."/>
            <person name="Earl A."/>
            <person name="Feldgarden M."/>
            <person name="Gevers D."/>
            <person name="Young S."/>
            <person name="Zeng Q."/>
            <person name="Koehrsen M."/>
            <person name="Alvarado L."/>
            <person name="Berlin A.M."/>
            <person name="Borenstein D."/>
            <person name="Chapman S.B."/>
            <person name="Chen Z."/>
            <person name="Engels R."/>
            <person name="Freedman E."/>
            <person name="Gellesch M."/>
            <person name="Goldberg J."/>
            <person name="Griggs A."/>
            <person name="Gujja S."/>
            <person name="Heilman E.R."/>
            <person name="Heiman D.I."/>
            <person name="Hepburn T.A."/>
            <person name="Howarth C."/>
            <person name="Jen D."/>
            <person name="Larson L."/>
            <person name="Mehta T."/>
            <person name="Park D."/>
            <person name="Pearson M."/>
            <person name="Richards J."/>
            <person name="Roberts A."/>
            <person name="Saif S."/>
            <person name="Shea T.D."/>
            <person name="Shenoy N."/>
            <person name="Sisk P."/>
            <person name="Stolte C."/>
            <person name="Sykes S.N."/>
            <person name="Walk T."/>
            <person name="White J."/>
            <person name="Yandava C."/>
            <person name="Izard J."/>
            <person name="Baranova O.V."/>
            <person name="Blanton J.M."/>
            <person name="Tanner A.C."/>
            <person name="Dewhirst F."/>
            <person name="Haas B."/>
            <person name="Nusbaum C."/>
            <person name="Birren B."/>
        </authorList>
    </citation>
    <scope>NUCLEOTIDE SEQUENCE [LARGE SCALE GENOMIC DNA]</scope>
    <source>
        <strain evidence="3 4">ATCC 29453</strain>
    </source>
</reference>
<dbReference type="SUPFAM" id="SSF53756">
    <property type="entry name" value="UDP-Glycosyltransferase/glycogen phosphorylase"/>
    <property type="match status" value="1"/>
</dbReference>
<dbReference type="PANTHER" id="PTHR12526">
    <property type="entry name" value="GLYCOSYLTRANSFERASE"/>
    <property type="match status" value="1"/>
</dbReference>
<organism evidence="3 4">
    <name type="scientific">Simonsiella muelleri ATCC 29453</name>
    <dbReference type="NCBI Taxonomy" id="641147"/>
    <lineage>
        <taxon>Bacteria</taxon>
        <taxon>Pseudomonadati</taxon>
        <taxon>Pseudomonadota</taxon>
        <taxon>Betaproteobacteria</taxon>
        <taxon>Neisseriales</taxon>
        <taxon>Neisseriaceae</taxon>
        <taxon>Simonsiella</taxon>
    </lineage>
</organism>
<dbReference type="Pfam" id="PF00534">
    <property type="entry name" value="Glycos_transf_1"/>
    <property type="match status" value="1"/>
</dbReference>
<name>V9HDS7_9NEIS</name>
<dbReference type="PANTHER" id="PTHR12526:SF630">
    <property type="entry name" value="GLYCOSYLTRANSFERASE"/>
    <property type="match status" value="1"/>
</dbReference>
<feature type="domain" description="Glycosyltransferase subfamily 4-like N-terminal" evidence="2">
    <location>
        <begin position="13"/>
        <end position="169"/>
    </location>
</feature>
<dbReference type="EMBL" id="ADCY02000003">
    <property type="protein sequence ID" value="EFG31750.1"/>
    <property type="molecule type" value="Genomic_DNA"/>
</dbReference>
<dbReference type="Pfam" id="PF13439">
    <property type="entry name" value="Glyco_transf_4"/>
    <property type="match status" value="1"/>
</dbReference>
<dbReference type="RefSeq" id="WP_002641070.1">
    <property type="nucleotide sequence ID" value="NZ_CP019448.1"/>
</dbReference>
<dbReference type="eggNOG" id="COG0438">
    <property type="taxonomic scope" value="Bacteria"/>
</dbReference>
<dbReference type="OrthoDB" id="433681at2"/>